<dbReference type="RefSeq" id="WP_262168885.1">
    <property type="nucleotide sequence ID" value="NZ_CP104965.1"/>
</dbReference>
<gene>
    <name evidence="1" type="ORF">N8A98_23270</name>
</gene>
<dbReference type="PROSITE" id="PS51257">
    <property type="entry name" value="PROKAR_LIPOPROTEIN"/>
    <property type="match status" value="1"/>
</dbReference>
<evidence type="ECO:0000313" key="1">
    <source>
        <dbReference type="EMBL" id="UXN70085.1"/>
    </source>
</evidence>
<keyword evidence="2" id="KW-1185">Reference proteome</keyword>
<dbReference type="EMBL" id="CP104965">
    <property type="protein sequence ID" value="UXN70085.1"/>
    <property type="molecule type" value="Genomic_DNA"/>
</dbReference>
<proteinExistence type="predicted"/>
<name>A0ABY6CCW8_9HYPH</name>
<reference evidence="1 2" key="1">
    <citation type="submission" date="2022-09" db="EMBL/GenBank/DDBJ databases">
        <title>Interaction between co-microsymbionts with complementary sets of symbiotic genes in legume-rhizobium systems.</title>
        <authorList>
            <person name="Safronova V."/>
            <person name="Sazanova A."/>
            <person name="Afonin A."/>
            <person name="Chirak E."/>
        </authorList>
    </citation>
    <scope>NUCLEOTIDE SEQUENCE [LARGE SCALE GENOMIC DNA]</scope>
    <source>
        <strain evidence="1 2">A18/4-1</strain>
    </source>
</reference>
<organism evidence="1 2">
    <name type="scientific">Devosia neptuniae</name>
    <dbReference type="NCBI Taxonomy" id="191302"/>
    <lineage>
        <taxon>Bacteria</taxon>
        <taxon>Pseudomonadati</taxon>
        <taxon>Pseudomonadota</taxon>
        <taxon>Alphaproteobacteria</taxon>
        <taxon>Hyphomicrobiales</taxon>
        <taxon>Devosiaceae</taxon>
        <taxon>Devosia</taxon>
    </lineage>
</organism>
<dbReference type="Proteomes" id="UP001061862">
    <property type="component" value="Chromosome"/>
</dbReference>
<protein>
    <submittedName>
        <fullName evidence="1">Uncharacterized protein</fullName>
    </submittedName>
</protein>
<sequence>MLNRDWHKTYRMPEHPTLDQRVDWHLAHAIACGCREMPDTIKREIEKRGLAVPERNRPN</sequence>
<evidence type="ECO:0000313" key="2">
    <source>
        <dbReference type="Proteomes" id="UP001061862"/>
    </source>
</evidence>
<accession>A0ABY6CCW8</accession>